<organism evidence="7 8">
    <name type="scientific">Desulfobaculum bizertense DSM 18034</name>
    <dbReference type="NCBI Taxonomy" id="1121442"/>
    <lineage>
        <taxon>Bacteria</taxon>
        <taxon>Pseudomonadati</taxon>
        <taxon>Thermodesulfobacteriota</taxon>
        <taxon>Desulfovibrionia</taxon>
        <taxon>Desulfovibrionales</taxon>
        <taxon>Desulfovibrionaceae</taxon>
        <taxon>Desulfobaculum</taxon>
    </lineage>
</organism>
<feature type="transmembrane region" description="Helical" evidence="6">
    <location>
        <begin position="16"/>
        <end position="35"/>
    </location>
</feature>
<evidence type="ECO:0000256" key="2">
    <source>
        <dbReference type="ARBA" id="ARBA00022475"/>
    </source>
</evidence>
<keyword evidence="5 6" id="KW-0472">Membrane</keyword>
<dbReference type="EMBL" id="FUYA01000004">
    <property type="protein sequence ID" value="SKA71266.1"/>
    <property type="molecule type" value="Genomic_DNA"/>
</dbReference>
<sequence>MFGRTLFSYLFRQNMFYILTCLAVGSGLYLMTDIFDRLDDFLSAGLGASTVATYFVVKLPLIISQILPAVFLLSVVIQLCLMARHRELLALRSGGISFGHLARFFVLYGVLWAVIQLMFSQGLGVYGQQLSSKIWAEQVRGKIVETRELTNLWFKEGNFVVEVKSAQPAKKTAQNVKVYELSADRRSLMKIYTAKRAHTEPGDWQLIDVKVLNPGAYTSEQHKILMMPFEQNMETFLAADSDSNPGQLPLWKLSQLIEQLDAAGSNVERLRTEWHGKWGYAFAIVTMSILALAMLTFSENMYLNIGLSLIVTFAYYVVFMIGTTLGQKGLVNPILGAWLANIVFSMLGTLRLVWVALSAQHEA</sequence>
<keyword evidence="4 6" id="KW-1133">Transmembrane helix</keyword>
<dbReference type="Pfam" id="PF03739">
    <property type="entry name" value="LptF_LptG"/>
    <property type="match status" value="1"/>
</dbReference>
<protein>
    <submittedName>
        <fullName evidence="7">Lipopolysaccharide export system permease protein</fullName>
    </submittedName>
</protein>
<evidence type="ECO:0000313" key="8">
    <source>
        <dbReference type="Proteomes" id="UP000189733"/>
    </source>
</evidence>
<dbReference type="AlphaFoldDB" id="A0A1T4W1Y6"/>
<evidence type="ECO:0000256" key="4">
    <source>
        <dbReference type="ARBA" id="ARBA00022989"/>
    </source>
</evidence>
<gene>
    <name evidence="7" type="ORF">SAMN02745702_01444</name>
</gene>
<feature type="transmembrane region" description="Helical" evidence="6">
    <location>
        <begin position="334"/>
        <end position="357"/>
    </location>
</feature>
<feature type="transmembrane region" description="Helical" evidence="6">
    <location>
        <begin position="66"/>
        <end position="85"/>
    </location>
</feature>
<evidence type="ECO:0000256" key="5">
    <source>
        <dbReference type="ARBA" id="ARBA00023136"/>
    </source>
</evidence>
<evidence type="ECO:0000256" key="1">
    <source>
        <dbReference type="ARBA" id="ARBA00004651"/>
    </source>
</evidence>
<feature type="transmembrane region" description="Helical" evidence="6">
    <location>
        <begin position="105"/>
        <end position="126"/>
    </location>
</feature>
<name>A0A1T4W1Y6_9BACT</name>
<comment type="subcellular location">
    <subcellularLocation>
        <location evidence="1">Cell membrane</location>
        <topology evidence="1">Multi-pass membrane protein</topology>
    </subcellularLocation>
</comment>
<evidence type="ECO:0000256" key="3">
    <source>
        <dbReference type="ARBA" id="ARBA00022692"/>
    </source>
</evidence>
<dbReference type="GO" id="GO:0043190">
    <property type="term" value="C:ATP-binding cassette (ABC) transporter complex"/>
    <property type="evidence" value="ECO:0007669"/>
    <property type="project" value="TreeGrafter"/>
</dbReference>
<evidence type="ECO:0000256" key="6">
    <source>
        <dbReference type="SAM" id="Phobius"/>
    </source>
</evidence>
<keyword evidence="8" id="KW-1185">Reference proteome</keyword>
<dbReference type="GO" id="GO:0015920">
    <property type="term" value="P:lipopolysaccharide transport"/>
    <property type="evidence" value="ECO:0007669"/>
    <property type="project" value="TreeGrafter"/>
</dbReference>
<evidence type="ECO:0000313" key="7">
    <source>
        <dbReference type="EMBL" id="SKA71266.1"/>
    </source>
</evidence>
<dbReference type="STRING" id="1121442.SAMN02745702_01444"/>
<dbReference type="PANTHER" id="PTHR33529">
    <property type="entry name" value="SLR0882 PROTEIN-RELATED"/>
    <property type="match status" value="1"/>
</dbReference>
<feature type="transmembrane region" description="Helical" evidence="6">
    <location>
        <begin position="301"/>
        <end position="322"/>
    </location>
</feature>
<dbReference type="RefSeq" id="WP_159445948.1">
    <property type="nucleotide sequence ID" value="NZ_FUYA01000004.1"/>
</dbReference>
<dbReference type="Proteomes" id="UP000189733">
    <property type="component" value="Unassembled WGS sequence"/>
</dbReference>
<dbReference type="OrthoDB" id="9783403at2"/>
<proteinExistence type="predicted"/>
<keyword evidence="2" id="KW-1003">Cell membrane</keyword>
<keyword evidence="3 6" id="KW-0812">Transmembrane</keyword>
<dbReference type="PANTHER" id="PTHR33529:SF2">
    <property type="entry name" value="LIPOPOLYSACCHARIDE EXPORT SYSTEM PERMEASE PROTEIN LPTG"/>
    <property type="match status" value="1"/>
</dbReference>
<reference evidence="7 8" key="1">
    <citation type="submission" date="2017-02" db="EMBL/GenBank/DDBJ databases">
        <authorList>
            <person name="Peterson S.W."/>
        </authorList>
    </citation>
    <scope>NUCLEOTIDE SEQUENCE [LARGE SCALE GENOMIC DNA]</scope>
    <source>
        <strain evidence="7 8">DSM 18034</strain>
    </source>
</reference>
<dbReference type="InterPro" id="IPR005495">
    <property type="entry name" value="LptG/LptF_permease"/>
</dbReference>
<accession>A0A1T4W1Y6</accession>
<feature type="transmembrane region" description="Helical" evidence="6">
    <location>
        <begin position="278"/>
        <end position="295"/>
    </location>
</feature>